<gene>
    <name evidence="1" type="ORF">DFQ08_101220</name>
</gene>
<protein>
    <submittedName>
        <fullName evidence="1">Uncharacterized protein</fullName>
    </submittedName>
</protein>
<dbReference type="Proteomes" id="UP000253436">
    <property type="component" value="Unassembled WGS sequence"/>
</dbReference>
<evidence type="ECO:0000313" key="1">
    <source>
        <dbReference type="EMBL" id="RCW93426.1"/>
    </source>
</evidence>
<reference evidence="1 2" key="1">
    <citation type="submission" date="2018-07" db="EMBL/GenBank/DDBJ databases">
        <title>Genomic Encyclopedia of Type Strains, Phase III (KMG-III): the genomes of soil and plant-associated and newly described type strains.</title>
        <authorList>
            <person name="Whitman W."/>
        </authorList>
    </citation>
    <scope>NUCLEOTIDE SEQUENCE [LARGE SCALE GENOMIC DNA]</scope>
    <source>
        <strain evidence="1 2">CECT 7958</strain>
    </source>
</reference>
<dbReference type="RefSeq" id="WP_147269425.1">
    <property type="nucleotide sequence ID" value="NZ_QPJO01000001.1"/>
</dbReference>
<dbReference type="OrthoDB" id="912496at2"/>
<organism evidence="1 2">
    <name type="scientific">Winogradskyella arenosi</name>
    <dbReference type="NCBI Taxonomy" id="533325"/>
    <lineage>
        <taxon>Bacteria</taxon>
        <taxon>Pseudomonadati</taxon>
        <taxon>Bacteroidota</taxon>
        <taxon>Flavobacteriia</taxon>
        <taxon>Flavobacteriales</taxon>
        <taxon>Flavobacteriaceae</taxon>
        <taxon>Winogradskyella</taxon>
    </lineage>
</organism>
<keyword evidence="2" id="KW-1185">Reference proteome</keyword>
<dbReference type="EMBL" id="QPJO01000001">
    <property type="protein sequence ID" value="RCW93426.1"/>
    <property type="molecule type" value="Genomic_DNA"/>
</dbReference>
<evidence type="ECO:0000313" key="2">
    <source>
        <dbReference type="Proteomes" id="UP000253436"/>
    </source>
</evidence>
<sequence>MIKRYLLVLVLIMSLNLQGQERVVSFKNQDLSKRVNKDSYSLSNAITKDLALIIIERKTIAAYLFNAEFEQLEQFQTTNIKSKYNEVLGYNVEGSRYNVLYTNQNHKKFAIFHLDFSTKTSSTTEVALNLEKGELFLEAITYNNELYILTGDNYSNLSIRQLDSNFTFQRLKTFQLEEINAETSLISSKMAIGAFILTGNEAPNITKIDPRSPSSIERASSANKIYQDEQTLYLTFDNNKTATLLYTINLETLDLKIKSYPYPKPRINDSFKKFNSYIFQNKIYQIASSKAEMAFEIKDFEGQLIKDYYVSKAMTIDFKNSPIIQEGATAIPFVNTRKLEQTSKYLRKISAGNLGINVQLSNKVYYVTLGGYLEINTSGITPVVSTPTMSKTGFISFNPTYQSYNYYTVTKSTFFNTILDSNFNHIKGAIESNAFDKITAYKSDKAYLTAEDVFFHNNELYFGVFNLKESEYTLLKF</sequence>
<proteinExistence type="predicted"/>
<dbReference type="AlphaFoldDB" id="A0A368ZLH7"/>
<name>A0A368ZLH7_9FLAO</name>
<comment type="caution">
    <text evidence="1">The sequence shown here is derived from an EMBL/GenBank/DDBJ whole genome shotgun (WGS) entry which is preliminary data.</text>
</comment>
<accession>A0A368ZLH7</accession>